<name>A0A2P2LDI4_RHIMU</name>
<organism evidence="1">
    <name type="scientific">Rhizophora mucronata</name>
    <name type="common">Asiatic mangrove</name>
    <dbReference type="NCBI Taxonomy" id="61149"/>
    <lineage>
        <taxon>Eukaryota</taxon>
        <taxon>Viridiplantae</taxon>
        <taxon>Streptophyta</taxon>
        <taxon>Embryophyta</taxon>
        <taxon>Tracheophyta</taxon>
        <taxon>Spermatophyta</taxon>
        <taxon>Magnoliopsida</taxon>
        <taxon>eudicotyledons</taxon>
        <taxon>Gunneridae</taxon>
        <taxon>Pentapetalae</taxon>
        <taxon>rosids</taxon>
        <taxon>fabids</taxon>
        <taxon>Malpighiales</taxon>
        <taxon>Rhizophoraceae</taxon>
        <taxon>Rhizophora</taxon>
    </lineage>
</organism>
<reference evidence="1" key="1">
    <citation type="submission" date="2018-02" db="EMBL/GenBank/DDBJ databases">
        <title>Rhizophora mucronata_Transcriptome.</title>
        <authorList>
            <person name="Meera S.P."/>
            <person name="Sreeshan A."/>
            <person name="Augustine A."/>
        </authorList>
    </citation>
    <scope>NUCLEOTIDE SEQUENCE</scope>
    <source>
        <tissue evidence="1">Leaf</tissue>
    </source>
</reference>
<sequence>MARGNWLETFHLVYNVLGISTSASFGGRGRVLLSLIMYHVLCRSLSLSLSRFFVYI</sequence>
<evidence type="ECO:0000313" key="1">
    <source>
        <dbReference type="EMBL" id="MBX16028.1"/>
    </source>
</evidence>
<dbReference type="EMBL" id="GGEC01035544">
    <property type="protein sequence ID" value="MBX16028.1"/>
    <property type="molecule type" value="Transcribed_RNA"/>
</dbReference>
<dbReference type="AlphaFoldDB" id="A0A2P2LDI4"/>
<accession>A0A2P2LDI4</accession>
<proteinExistence type="predicted"/>
<protein>
    <submittedName>
        <fullName evidence="1">Uncharacterized protein</fullName>
    </submittedName>
</protein>